<evidence type="ECO:0008006" key="3">
    <source>
        <dbReference type="Google" id="ProtNLM"/>
    </source>
</evidence>
<dbReference type="InterPro" id="IPR003428">
    <property type="entry name" value="MAM33"/>
</dbReference>
<sequence>MSFRALRPVLRASSNLAARRVAPVARPLALRAFSLTARRMGNGETDSTLAAALSAEHKFEIENASQLPEVPAFVESFKTQGIWEIQDIPGEDDVTLTRKFGNETIKLTFQISDLDSFETPIIDGEPAINEEVEPNGPTSIACSLVITKSATPGSLMVDLETCDEGFEITNIAVYEKALAEREGAEGDWERRSKYMGPQFDHLDQAVQEAFSAYLAERGVDEALADFVLSYCEHKEQKDYVSWLDQVRGFVEQ</sequence>
<evidence type="ECO:0000313" key="1">
    <source>
        <dbReference type="EMBL" id="WWC89305.1"/>
    </source>
</evidence>
<protein>
    <recommendedName>
        <fullName evidence="3">Complement component 1 Q subcomponent-binding protein, mitochondrial</fullName>
    </recommendedName>
</protein>
<dbReference type="GO" id="GO:0005759">
    <property type="term" value="C:mitochondrial matrix"/>
    <property type="evidence" value="ECO:0007669"/>
    <property type="project" value="InterPro"/>
</dbReference>
<gene>
    <name evidence="1" type="ORF">L201_004226</name>
</gene>
<proteinExistence type="predicted"/>
<reference evidence="1 2" key="1">
    <citation type="submission" date="2024-01" db="EMBL/GenBank/DDBJ databases">
        <title>Comparative genomics of Cryptococcus and Kwoniella reveals pathogenesis evolution and contrasting modes of karyotype evolution via chromosome fusion or intercentromeric recombination.</title>
        <authorList>
            <person name="Coelho M.A."/>
            <person name="David-Palma M."/>
            <person name="Shea T."/>
            <person name="Bowers K."/>
            <person name="McGinley-Smith S."/>
            <person name="Mohammad A.W."/>
            <person name="Gnirke A."/>
            <person name="Yurkov A.M."/>
            <person name="Nowrousian M."/>
            <person name="Sun S."/>
            <person name="Cuomo C.A."/>
            <person name="Heitman J."/>
        </authorList>
    </citation>
    <scope>NUCLEOTIDE SEQUENCE [LARGE SCALE GENOMIC DNA]</scope>
    <source>
        <strain evidence="1 2">CBS 6074</strain>
    </source>
</reference>
<keyword evidence="2" id="KW-1185">Reference proteome</keyword>
<accession>A0AAX4JV20</accession>
<dbReference type="PANTHER" id="PTHR10826">
    <property type="entry name" value="COMPLEMENT COMPONENT 1"/>
    <property type="match status" value="1"/>
</dbReference>
<dbReference type="SUPFAM" id="SSF54529">
    <property type="entry name" value="Mitochondrial glycoprotein MAM33-like"/>
    <property type="match status" value="1"/>
</dbReference>
<dbReference type="PANTHER" id="PTHR10826:SF1">
    <property type="entry name" value="COMPLEMENT COMPONENT 1 Q SUBCOMPONENT-BINDING PROTEIN, MITOCHONDRIAL"/>
    <property type="match status" value="1"/>
</dbReference>
<evidence type="ECO:0000313" key="2">
    <source>
        <dbReference type="Proteomes" id="UP001355207"/>
    </source>
</evidence>
<dbReference type="EMBL" id="CP144102">
    <property type="protein sequence ID" value="WWC89305.1"/>
    <property type="molecule type" value="Genomic_DNA"/>
</dbReference>
<dbReference type="Gene3D" id="3.10.280.10">
    <property type="entry name" value="Mitochondrial glycoprotein"/>
    <property type="match status" value="1"/>
</dbReference>
<dbReference type="RefSeq" id="XP_066076068.1">
    <property type="nucleotide sequence ID" value="XM_066219971.1"/>
</dbReference>
<name>A0AAX4JV20_9TREE</name>
<dbReference type="GeneID" id="91094896"/>
<dbReference type="Proteomes" id="UP001355207">
    <property type="component" value="Chromosome 5"/>
</dbReference>
<organism evidence="1 2">
    <name type="scientific">Kwoniella dendrophila CBS 6074</name>
    <dbReference type="NCBI Taxonomy" id="1295534"/>
    <lineage>
        <taxon>Eukaryota</taxon>
        <taxon>Fungi</taxon>
        <taxon>Dikarya</taxon>
        <taxon>Basidiomycota</taxon>
        <taxon>Agaricomycotina</taxon>
        <taxon>Tremellomycetes</taxon>
        <taxon>Tremellales</taxon>
        <taxon>Cryptococcaceae</taxon>
        <taxon>Kwoniella</taxon>
    </lineage>
</organism>
<dbReference type="GO" id="GO:0042256">
    <property type="term" value="P:cytosolic ribosome assembly"/>
    <property type="evidence" value="ECO:0007669"/>
    <property type="project" value="TreeGrafter"/>
</dbReference>
<dbReference type="InterPro" id="IPR036561">
    <property type="entry name" value="MAM33_sf"/>
</dbReference>
<dbReference type="Pfam" id="PF02330">
    <property type="entry name" value="MAM33"/>
    <property type="match status" value="1"/>
</dbReference>
<dbReference type="AlphaFoldDB" id="A0AAX4JV20"/>